<dbReference type="Pfam" id="PF00320">
    <property type="entry name" value="GATA"/>
    <property type="match status" value="1"/>
</dbReference>
<evidence type="ECO:0000259" key="8">
    <source>
        <dbReference type="PROSITE" id="PS50089"/>
    </source>
</evidence>
<protein>
    <submittedName>
        <fullName evidence="10">Uncharacterized protein</fullName>
    </submittedName>
</protein>
<dbReference type="GO" id="GO:0008270">
    <property type="term" value="F:zinc ion binding"/>
    <property type="evidence" value="ECO:0007669"/>
    <property type="project" value="UniProtKB-KW"/>
</dbReference>
<name>A0A1Y1IGB3_KLENI</name>
<dbReference type="OrthoDB" id="2162994at2759"/>
<dbReference type="InterPro" id="IPR001841">
    <property type="entry name" value="Znf_RING"/>
</dbReference>
<dbReference type="GO" id="GO:0043565">
    <property type="term" value="F:sequence-specific DNA binding"/>
    <property type="evidence" value="ECO:0007669"/>
    <property type="project" value="InterPro"/>
</dbReference>
<keyword evidence="5" id="KW-0010">Activator</keyword>
<accession>A0A1Y1IGB3</accession>
<keyword evidence="4" id="KW-0862">Zinc</keyword>
<keyword evidence="11" id="KW-1185">Reference proteome</keyword>
<comment type="similarity">
    <text evidence="1">Belongs to the type IV zinc-finger family. Class A subfamily.</text>
</comment>
<dbReference type="InterPro" id="IPR051140">
    <property type="entry name" value="GATA_TF"/>
</dbReference>
<dbReference type="Proteomes" id="UP000054558">
    <property type="component" value="Unassembled WGS sequence"/>
</dbReference>
<dbReference type="EMBL" id="DF237283">
    <property type="protein sequence ID" value="GAQ87148.1"/>
    <property type="molecule type" value="Genomic_DNA"/>
</dbReference>
<dbReference type="SUPFAM" id="SSF57850">
    <property type="entry name" value="RING/U-box"/>
    <property type="match status" value="1"/>
</dbReference>
<dbReference type="SMART" id="SM00401">
    <property type="entry name" value="ZnF_GATA"/>
    <property type="match status" value="1"/>
</dbReference>
<dbReference type="PROSITE" id="PS50114">
    <property type="entry name" value="GATA_ZN_FINGER_2"/>
    <property type="match status" value="1"/>
</dbReference>
<keyword evidence="3 6" id="KW-0863">Zinc-finger</keyword>
<feature type="compositionally biased region" description="Basic and acidic residues" evidence="7">
    <location>
        <begin position="265"/>
        <end position="283"/>
    </location>
</feature>
<organism evidence="10 11">
    <name type="scientific">Klebsormidium nitens</name>
    <name type="common">Green alga</name>
    <name type="synonym">Ulothrix nitens</name>
    <dbReference type="NCBI Taxonomy" id="105231"/>
    <lineage>
        <taxon>Eukaryota</taxon>
        <taxon>Viridiplantae</taxon>
        <taxon>Streptophyta</taxon>
        <taxon>Klebsormidiophyceae</taxon>
        <taxon>Klebsormidiales</taxon>
        <taxon>Klebsormidiaceae</taxon>
        <taxon>Klebsormidium</taxon>
    </lineage>
</organism>
<evidence type="ECO:0000256" key="2">
    <source>
        <dbReference type="ARBA" id="ARBA00022723"/>
    </source>
</evidence>
<evidence type="ECO:0000256" key="7">
    <source>
        <dbReference type="SAM" id="MobiDB-lite"/>
    </source>
</evidence>
<reference evidence="10 11" key="1">
    <citation type="journal article" date="2014" name="Nat. Commun.">
        <title>Klebsormidium flaccidum genome reveals primary factors for plant terrestrial adaptation.</title>
        <authorList>
            <person name="Hori K."/>
            <person name="Maruyama F."/>
            <person name="Fujisawa T."/>
            <person name="Togashi T."/>
            <person name="Yamamoto N."/>
            <person name="Seo M."/>
            <person name="Sato S."/>
            <person name="Yamada T."/>
            <person name="Mori H."/>
            <person name="Tajima N."/>
            <person name="Moriyama T."/>
            <person name="Ikeuchi M."/>
            <person name="Watanabe M."/>
            <person name="Wada H."/>
            <person name="Kobayashi K."/>
            <person name="Saito M."/>
            <person name="Masuda T."/>
            <person name="Sasaki-Sekimoto Y."/>
            <person name="Mashiguchi K."/>
            <person name="Awai K."/>
            <person name="Shimojima M."/>
            <person name="Masuda S."/>
            <person name="Iwai M."/>
            <person name="Nobusawa T."/>
            <person name="Narise T."/>
            <person name="Kondo S."/>
            <person name="Saito H."/>
            <person name="Sato R."/>
            <person name="Murakawa M."/>
            <person name="Ihara Y."/>
            <person name="Oshima-Yamada Y."/>
            <person name="Ohtaka K."/>
            <person name="Satoh M."/>
            <person name="Sonobe K."/>
            <person name="Ishii M."/>
            <person name="Ohtani R."/>
            <person name="Kanamori-Sato M."/>
            <person name="Honoki R."/>
            <person name="Miyazaki D."/>
            <person name="Mochizuki H."/>
            <person name="Umetsu J."/>
            <person name="Higashi K."/>
            <person name="Shibata D."/>
            <person name="Kamiya Y."/>
            <person name="Sato N."/>
            <person name="Nakamura Y."/>
            <person name="Tabata S."/>
            <person name="Ida S."/>
            <person name="Kurokawa K."/>
            <person name="Ohta H."/>
        </authorList>
    </citation>
    <scope>NUCLEOTIDE SEQUENCE [LARGE SCALE GENOMIC DNA]</scope>
    <source>
        <strain evidence="10 11">NIES-2285</strain>
    </source>
</reference>
<feature type="compositionally biased region" description="Basic and acidic residues" evidence="7">
    <location>
        <begin position="173"/>
        <end position="186"/>
    </location>
</feature>
<dbReference type="InterPro" id="IPR013083">
    <property type="entry name" value="Znf_RING/FYVE/PHD"/>
</dbReference>
<feature type="compositionally biased region" description="Basic and acidic residues" evidence="7">
    <location>
        <begin position="234"/>
        <end position="249"/>
    </location>
</feature>
<evidence type="ECO:0000256" key="3">
    <source>
        <dbReference type="ARBA" id="ARBA00022771"/>
    </source>
</evidence>
<evidence type="ECO:0000259" key="9">
    <source>
        <dbReference type="PROSITE" id="PS50114"/>
    </source>
</evidence>
<dbReference type="AlphaFoldDB" id="A0A1Y1IGB3"/>
<dbReference type="GO" id="GO:0006355">
    <property type="term" value="P:regulation of DNA-templated transcription"/>
    <property type="evidence" value="ECO:0007669"/>
    <property type="project" value="InterPro"/>
</dbReference>
<dbReference type="CDD" id="cd00202">
    <property type="entry name" value="ZnF_GATA"/>
    <property type="match status" value="1"/>
</dbReference>
<evidence type="ECO:0000256" key="1">
    <source>
        <dbReference type="ARBA" id="ARBA00005694"/>
    </source>
</evidence>
<dbReference type="SMART" id="SM00184">
    <property type="entry name" value="RING"/>
    <property type="match status" value="1"/>
</dbReference>
<feature type="compositionally biased region" description="Polar residues" evidence="7">
    <location>
        <begin position="1"/>
        <end position="17"/>
    </location>
</feature>
<evidence type="ECO:0000313" key="10">
    <source>
        <dbReference type="EMBL" id="GAQ87148.1"/>
    </source>
</evidence>
<evidence type="ECO:0000256" key="4">
    <source>
        <dbReference type="ARBA" id="ARBA00022833"/>
    </source>
</evidence>
<dbReference type="Gene3D" id="3.30.50.10">
    <property type="entry name" value="Erythroid Transcription Factor GATA-1, subunit A"/>
    <property type="match status" value="1"/>
</dbReference>
<evidence type="ECO:0000313" key="11">
    <source>
        <dbReference type="Proteomes" id="UP000054558"/>
    </source>
</evidence>
<dbReference type="InterPro" id="IPR013088">
    <property type="entry name" value="Znf_NHR/GATA"/>
</dbReference>
<dbReference type="Pfam" id="PF13920">
    <property type="entry name" value="zf-C3HC4_3"/>
    <property type="match status" value="1"/>
</dbReference>
<gene>
    <name evidence="10" type="ORF">KFL_003340120</name>
</gene>
<dbReference type="Gene3D" id="3.30.40.10">
    <property type="entry name" value="Zinc/RING finger domain, C3HC4 (zinc finger)"/>
    <property type="match status" value="1"/>
</dbReference>
<dbReference type="PROSITE" id="PS50089">
    <property type="entry name" value="ZF_RING_2"/>
    <property type="match status" value="1"/>
</dbReference>
<feature type="region of interest" description="Disordered" evidence="7">
    <location>
        <begin position="158"/>
        <end position="493"/>
    </location>
</feature>
<dbReference type="PANTHER" id="PTHR45658">
    <property type="entry name" value="GATA TRANSCRIPTION FACTOR"/>
    <property type="match status" value="1"/>
</dbReference>
<feature type="domain" description="RING-type" evidence="8">
    <location>
        <begin position="502"/>
        <end position="540"/>
    </location>
</feature>
<feature type="compositionally biased region" description="Basic and acidic residues" evidence="7">
    <location>
        <begin position="324"/>
        <end position="340"/>
    </location>
</feature>
<dbReference type="PANTHER" id="PTHR45658:SF18">
    <property type="entry name" value="PROTEIN GAT2"/>
    <property type="match status" value="1"/>
</dbReference>
<dbReference type="InterPro" id="IPR000679">
    <property type="entry name" value="Znf_GATA"/>
</dbReference>
<proteinExistence type="inferred from homology"/>
<feature type="region of interest" description="Disordered" evidence="7">
    <location>
        <begin position="70"/>
        <end position="144"/>
    </location>
</feature>
<feature type="compositionally biased region" description="Low complexity" evidence="7">
    <location>
        <begin position="482"/>
        <end position="492"/>
    </location>
</feature>
<dbReference type="SUPFAM" id="SSF57716">
    <property type="entry name" value="Glucocorticoid receptor-like (DNA-binding domain)"/>
    <property type="match status" value="1"/>
</dbReference>
<feature type="compositionally biased region" description="Basic and acidic residues" evidence="7">
    <location>
        <begin position="419"/>
        <end position="435"/>
    </location>
</feature>
<sequence>MSRSGPDSVQATPSTVPRSAPEGKRECAVCSLQKSPRWRTGPDGPKTLCNRCGVYWATMRHKWDNLVARFKGDPSGKMRGTPSTDGGEDEGGTGTSVGKGRKPGKVKPDPTPTPKNTRKRTTRTVPNPTPLAHGNGGPPFLDSATANGLIAGGVATRSGEHAPAAARQLELATEEKSKPPKKRWIEELTETSPKRRSGQPVRWRALSDEGDVAANDSPSGKRRRGGGSDVGEEGGLRKEEASDAQKEEVTGVAKEVTGVGDEEAPAVRKEEALERDVRKEGRMQRGLARVLEAANGGFDAGEPSPKAAPPKRRRTELEGLLGAAKKEEAPGERRGGDGRLQRGLARVLEVERLANGDGEQDASLSLESGEVAVRRRQGRRANGSDDVSGGLLLEEDGDAGLARNRRGKPPLGKGGGGKWELRPRPDSGHRSKGGESESDSDAEGEKPGVKRKGGKGSLDGGVDNRPNGKRGHSEDLNDAPRRVGNGENGVNGRPRRDGSALCMVCGESPREALFSPCGHFNFCYGCASQNLKEKGDCPKCGVKVTGVQKVVL</sequence>
<evidence type="ECO:0000256" key="6">
    <source>
        <dbReference type="PROSITE-ProRule" id="PRU00094"/>
    </source>
</evidence>
<keyword evidence="2" id="KW-0479">Metal-binding</keyword>
<evidence type="ECO:0000256" key="5">
    <source>
        <dbReference type="ARBA" id="ARBA00023159"/>
    </source>
</evidence>
<feature type="domain" description="GATA-type" evidence="9">
    <location>
        <begin position="21"/>
        <end position="55"/>
    </location>
</feature>
<feature type="region of interest" description="Disordered" evidence="7">
    <location>
        <begin position="1"/>
        <end position="46"/>
    </location>
</feature>
<dbReference type="STRING" id="105231.A0A1Y1IGB3"/>
<feature type="compositionally biased region" description="Basic and acidic residues" evidence="7">
    <location>
        <begin position="471"/>
        <end position="481"/>
    </location>
</feature>